<keyword evidence="3" id="KW-1185">Reference proteome</keyword>
<evidence type="ECO:0000256" key="1">
    <source>
        <dbReference type="SAM" id="Coils"/>
    </source>
</evidence>
<name>A0AAU9JM09_9CILI</name>
<protein>
    <submittedName>
        <fullName evidence="2">Uncharacterized protein</fullName>
    </submittedName>
</protein>
<dbReference type="Proteomes" id="UP001162131">
    <property type="component" value="Unassembled WGS sequence"/>
</dbReference>
<keyword evidence="1" id="KW-0175">Coiled coil</keyword>
<organism evidence="2 3">
    <name type="scientific">Blepharisma stoltei</name>
    <dbReference type="NCBI Taxonomy" id="1481888"/>
    <lineage>
        <taxon>Eukaryota</taxon>
        <taxon>Sar</taxon>
        <taxon>Alveolata</taxon>
        <taxon>Ciliophora</taxon>
        <taxon>Postciliodesmatophora</taxon>
        <taxon>Heterotrichea</taxon>
        <taxon>Heterotrichida</taxon>
        <taxon>Blepharismidae</taxon>
        <taxon>Blepharisma</taxon>
    </lineage>
</organism>
<comment type="caution">
    <text evidence="2">The sequence shown here is derived from an EMBL/GenBank/DDBJ whole genome shotgun (WGS) entry which is preliminary data.</text>
</comment>
<accession>A0AAU9JM09</accession>
<feature type="coiled-coil region" evidence="1">
    <location>
        <begin position="39"/>
        <end position="94"/>
    </location>
</feature>
<gene>
    <name evidence="2" type="ORF">BSTOLATCC_MIC42005</name>
</gene>
<reference evidence="2" key="1">
    <citation type="submission" date="2021-09" db="EMBL/GenBank/DDBJ databases">
        <authorList>
            <consortium name="AG Swart"/>
            <person name="Singh M."/>
            <person name="Singh A."/>
            <person name="Seah K."/>
            <person name="Emmerich C."/>
        </authorList>
    </citation>
    <scope>NUCLEOTIDE SEQUENCE</scope>
    <source>
        <strain evidence="2">ATCC30299</strain>
    </source>
</reference>
<dbReference type="AlphaFoldDB" id="A0AAU9JM09"/>
<proteinExistence type="predicted"/>
<dbReference type="SUPFAM" id="SSF90257">
    <property type="entry name" value="Myosin rod fragments"/>
    <property type="match status" value="1"/>
</dbReference>
<evidence type="ECO:0000313" key="2">
    <source>
        <dbReference type="EMBL" id="CAG9326738.1"/>
    </source>
</evidence>
<dbReference type="EMBL" id="CAJZBQ010000041">
    <property type="protein sequence ID" value="CAG9326738.1"/>
    <property type="molecule type" value="Genomic_DNA"/>
</dbReference>
<sequence>MFRRNEHRLTTPPEQDHHLFDDGKDEMVSRIEFPLKQEIVVLHHKLEKLTHKYQEAEEDRKKYIDQMTLSADQLKGLNDENRALKEYISHLNDENIRLRQYISNVNTKNKKPKAFSNKLKSSLDGLKEEIIAFHDSFESQGKVVEKCLESLELNLDVGNKLRDLIEYYLDASKQTECQIKRLNANVNELCSDPCTFQGRIVMKKDLSVSYDSSSKNFPSLFDELNTANDKSVVHSNDNTIPEHIIEKLNHLETVLEEIKDTSEGLQSEKSSPIKERFLHQSHQKAPISRFHTKRNIKNMLLAHHITIFHV</sequence>
<evidence type="ECO:0000313" key="3">
    <source>
        <dbReference type="Proteomes" id="UP001162131"/>
    </source>
</evidence>